<evidence type="ECO:0000313" key="8">
    <source>
        <dbReference type="Proteomes" id="UP000232673"/>
    </source>
</evidence>
<dbReference type="EMBL" id="LKTS01000044">
    <property type="protein sequence ID" value="PKD17116.1"/>
    <property type="molecule type" value="Genomic_DNA"/>
</dbReference>
<evidence type="ECO:0000256" key="4">
    <source>
        <dbReference type="ARBA" id="ARBA00023136"/>
    </source>
</evidence>
<feature type="domain" description="Translocation and assembly module TamB C-terminal" evidence="6">
    <location>
        <begin position="1185"/>
        <end position="1637"/>
    </location>
</feature>
<comment type="subcellular location">
    <subcellularLocation>
        <location evidence="1">Membrane</location>
        <topology evidence="1">Single-pass membrane protein</topology>
    </subcellularLocation>
</comment>
<evidence type="ECO:0000313" key="7">
    <source>
        <dbReference type="EMBL" id="PKD17116.1"/>
    </source>
</evidence>
<name>A0A2N0TQZ0_9FLAO</name>
<evidence type="ECO:0000256" key="5">
    <source>
        <dbReference type="SAM" id="Phobius"/>
    </source>
</evidence>
<reference evidence="7 8" key="1">
    <citation type="submission" date="2015-10" db="EMBL/GenBank/DDBJ databases">
        <title>Draft genome sequence of Salegentibacter salinarum KCTC 12975.</title>
        <authorList>
            <person name="Lin W."/>
            <person name="Zheng Q."/>
        </authorList>
    </citation>
    <scope>NUCLEOTIDE SEQUENCE [LARGE SCALE GENOMIC DNA]</scope>
    <source>
        <strain evidence="7 8">KCTC 12975</strain>
    </source>
</reference>
<dbReference type="PANTHER" id="PTHR36985:SF1">
    <property type="entry name" value="TRANSLOCATION AND ASSEMBLY MODULE SUBUNIT TAMB"/>
    <property type="match status" value="1"/>
</dbReference>
<proteinExistence type="predicted"/>
<evidence type="ECO:0000256" key="3">
    <source>
        <dbReference type="ARBA" id="ARBA00022989"/>
    </source>
</evidence>
<dbReference type="Pfam" id="PF04357">
    <property type="entry name" value="TamB"/>
    <property type="match status" value="1"/>
</dbReference>
<dbReference type="OrthoDB" id="9811276at2"/>
<evidence type="ECO:0000259" key="6">
    <source>
        <dbReference type="Pfam" id="PF04357"/>
    </source>
</evidence>
<protein>
    <recommendedName>
        <fullName evidence="6">Translocation and assembly module TamB C-terminal domain-containing protein</fullName>
    </recommendedName>
</protein>
<feature type="transmembrane region" description="Helical" evidence="5">
    <location>
        <begin position="21"/>
        <end position="40"/>
    </location>
</feature>
<gene>
    <name evidence="7" type="ORF">APR41_06690</name>
</gene>
<evidence type="ECO:0000256" key="2">
    <source>
        <dbReference type="ARBA" id="ARBA00022692"/>
    </source>
</evidence>
<sequence>MEKEKKKKKKRYRILRILAKFFAGLFIFIILLLLFIRSPWGQDIIKEQVVKNISSKTNTEISLDKLFITFGGNIQLDGLYLEDKEGDTLVYSKSLEADIPIWPIIQGNAISIDNLDWEGLKANITRKDSIEGFNYEFLMEAFAANSTQQSQTATAQDTTATQEINIGDLNFKDFDITFKDDVMGIDTQVNFEELILELEKTDLKKMDFRASNASITNAQIDYTQNKPFPEPENEEPAPMPYLVVDNFNLQNVQANYNSIPDGINSNLDINEFLAEVPLMDLKGQEIEVNSVALNNSDIKVEMKTLEKTQDSTTTEDSAFSWPNWKVTVNEINFSENHLSYLVDDAEPKQGNFNPEALVLDSLNFNANNLFLKNQNAGAEVAALNFKEASGINLKQLNFNLNLGETQLSLSDLTLALNENQLGGEATLQYNSIQELIDNSETAELALDLPTISVDVKDAFRFQPDLRSNPYMKELSTNKVSGNLLASGKLSAIDISRANFRWKNTSFSANGNIYNATDPDNIRFNIPRFNAKSRKSDLTGFVSEKDLGISIPENIQLSGNFEGGLEDLSTKALLQTSEGDILIDGNFSNQEEIVFEGIMTSEKLQLGNILQNESLGALDIEIETSGKGSTINTLDATLDATITSFAYNNYEIKDLNITGDIENGSGNITSSYKDDNLELALNSQVELDSVKPRANLNLDLKGARLQELGLASRDIRLAFKLAAQYEGNAEEYETYADIKDAVVVYDNNTYLPGDLSAHAFVRTDSTSLQISNKILELDLKSNADPVDFSNALNRHYESYFTEVDPLDTVQKPVNLKLRGTIMDDPVLSEVFLSNLEDLDTIHIEADFNEKERKLDALVSLPYINYYSSEIDSLEFSLNSDPDNFDFNLGFNAINSGPIAIQKTDFHGSLTADKLFLDFTSMQDEERLIHMASEITKPGDSLKFHINPEDLILNKKKWNIAADNEMIVYEQEITANNFRLTRNNQEMLLSSELSYSDKNHIGLEFNNFNLGALINYLNPEEELATGQLNGHLIFEDPLQKIGILAGMEINQLNVMQVELGKLSLNSTPKADFLYDVGLAIKGDNVDLDMSGDFQALDSTTVVDMEMQINKISMKTVEGFSMGAINNGEGSFSGNLSLGGTTTQPEYNGQLQFDEAQFRVALLNAPFNFPSETLEFDKEGIYFNEFKVEDKDANSFVINGEVLTENLLNPEFDLEFRARNFQVLNSTKEDNEMFYGTATFDADATLTGDLNIPNLDMDVTVGPNTDFTYVMVEEELAMQERDGIVIFTNRENPDDILTGDEEEESATLTGYDINARININEDAAFSIIIDEQTGDNFRVKGEGELDFNISPNGRMTLAGRYTMNDGHYEMSLYNLVKRRFDIAEGSRITWAGDPFDASLDVSAIYRVEASPSSLMATTQGTDNNEFRRELPFLVYLNVDGELMQPKLSFGLQMPEEDRGSGGGRVYGRLQQLNNQEAELNKQVFSLLVLNRFYPTSGSSGDGGGNLSIARDNLNQALSDQLNMFSDKLLGDTGVELNFGVDSYTDYQGNTATERTQVDIEAQKRLLDDRLIVSVGSEVDVQGSNRPGEEASPVIGNVSIEYLLTETGRFRLKGFRRNEFENVIDGQLIVSGIAFIFTREFNEFQELWDNFFLKEDEEEQTENNEEENE</sequence>
<dbReference type="InterPro" id="IPR007452">
    <property type="entry name" value="TamB_C"/>
</dbReference>
<dbReference type="GO" id="GO:0005886">
    <property type="term" value="C:plasma membrane"/>
    <property type="evidence" value="ECO:0007669"/>
    <property type="project" value="InterPro"/>
</dbReference>
<dbReference type="GO" id="GO:0009306">
    <property type="term" value="P:protein secretion"/>
    <property type="evidence" value="ECO:0007669"/>
    <property type="project" value="InterPro"/>
</dbReference>
<keyword evidence="4 5" id="KW-0472">Membrane</keyword>
<comment type="caution">
    <text evidence="7">The sequence shown here is derived from an EMBL/GenBank/DDBJ whole genome shotgun (WGS) entry which is preliminary data.</text>
</comment>
<keyword evidence="8" id="KW-1185">Reference proteome</keyword>
<keyword evidence="3 5" id="KW-1133">Transmembrane helix</keyword>
<dbReference type="STRING" id="447422.SAMN05660903_01363"/>
<organism evidence="7 8">
    <name type="scientific">Salegentibacter salinarum</name>
    <dbReference type="NCBI Taxonomy" id="447422"/>
    <lineage>
        <taxon>Bacteria</taxon>
        <taxon>Pseudomonadati</taxon>
        <taxon>Bacteroidota</taxon>
        <taxon>Flavobacteriia</taxon>
        <taxon>Flavobacteriales</taxon>
        <taxon>Flavobacteriaceae</taxon>
        <taxon>Salegentibacter</taxon>
    </lineage>
</organism>
<evidence type="ECO:0000256" key="1">
    <source>
        <dbReference type="ARBA" id="ARBA00004167"/>
    </source>
</evidence>
<keyword evidence="2 5" id="KW-0812">Transmembrane</keyword>
<dbReference type="RefSeq" id="WP_079712471.1">
    <property type="nucleotide sequence ID" value="NZ_FUZC01000004.1"/>
</dbReference>
<dbReference type="PANTHER" id="PTHR36985">
    <property type="entry name" value="TRANSLOCATION AND ASSEMBLY MODULE SUBUNIT TAMB"/>
    <property type="match status" value="1"/>
</dbReference>
<dbReference type="Proteomes" id="UP000232673">
    <property type="component" value="Unassembled WGS sequence"/>
</dbReference>
<accession>A0A2N0TQZ0</accession>